<sequence>MPPVAATVTGFPDQRIFGKLPEQRLGVGNRNRVFEFAARKTAGRALERQKGAAPGNPDPDRQPVLTRQVPLNHRGSTNRLPPQCRIDQKLALDFTAHEATSCIAIRKYFSINIPFVSGNVKFRSVYYAPRTQHEFNRYSFNHRWPAGSRAVDGGTTCSAVCRASRRAAPGGRRQRRPSGPQPWRGRTDHSAAARFPAAR</sequence>
<feature type="region of interest" description="Disordered" evidence="1">
    <location>
        <begin position="164"/>
        <end position="199"/>
    </location>
</feature>
<organism evidence="2">
    <name type="scientific">bioreactor metagenome</name>
    <dbReference type="NCBI Taxonomy" id="1076179"/>
    <lineage>
        <taxon>unclassified sequences</taxon>
        <taxon>metagenomes</taxon>
        <taxon>ecological metagenomes</taxon>
    </lineage>
</organism>
<feature type="region of interest" description="Disordered" evidence="1">
    <location>
        <begin position="45"/>
        <end position="65"/>
    </location>
</feature>
<dbReference type="AlphaFoldDB" id="A0A645EJZ2"/>
<evidence type="ECO:0000313" key="2">
    <source>
        <dbReference type="EMBL" id="MPN02355.1"/>
    </source>
</evidence>
<protein>
    <submittedName>
        <fullName evidence="2">Uncharacterized protein</fullName>
    </submittedName>
</protein>
<dbReference type="EMBL" id="VSSQ01048299">
    <property type="protein sequence ID" value="MPN02355.1"/>
    <property type="molecule type" value="Genomic_DNA"/>
</dbReference>
<gene>
    <name evidence="2" type="ORF">SDC9_149571</name>
</gene>
<comment type="caution">
    <text evidence="2">The sequence shown here is derived from an EMBL/GenBank/DDBJ whole genome shotgun (WGS) entry which is preliminary data.</text>
</comment>
<reference evidence="2" key="1">
    <citation type="submission" date="2019-08" db="EMBL/GenBank/DDBJ databases">
        <authorList>
            <person name="Kucharzyk K."/>
            <person name="Murdoch R.W."/>
            <person name="Higgins S."/>
            <person name="Loffler F."/>
        </authorList>
    </citation>
    <scope>NUCLEOTIDE SEQUENCE</scope>
</reference>
<proteinExistence type="predicted"/>
<accession>A0A645EJZ2</accession>
<name>A0A645EJZ2_9ZZZZ</name>
<feature type="compositionally biased region" description="Low complexity" evidence="1">
    <location>
        <begin position="164"/>
        <end position="184"/>
    </location>
</feature>
<evidence type="ECO:0000256" key="1">
    <source>
        <dbReference type="SAM" id="MobiDB-lite"/>
    </source>
</evidence>